<dbReference type="AlphaFoldDB" id="A0A543B2E5"/>
<evidence type="ECO:0000313" key="2">
    <source>
        <dbReference type="EMBL" id="TQL79008.1"/>
    </source>
</evidence>
<dbReference type="OrthoDB" id="33091at2"/>
<dbReference type="RefSeq" id="WP_142043989.1">
    <property type="nucleotide sequence ID" value="NZ_JBHTGS010000002.1"/>
</dbReference>
<reference evidence="2 3" key="1">
    <citation type="submission" date="2019-06" db="EMBL/GenBank/DDBJ databases">
        <title>Sequencing the genomes of 1000 actinobacteria strains.</title>
        <authorList>
            <person name="Klenk H.-P."/>
        </authorList>
    </citation>
    <scope>NUCLEOTIDE SEQUENCE [LARGE SCALE GENOMIC DNA]</scope>
    <source>
        <strain evidence="2 3">DSM 45928</strain>
    </source>
</reference>
<protein>
    <submittedName>
        <fullName evidence="2">Antitoxin (DNA-binding transcriptional repressor) of toxin-antitoxin stability system</fullName>
    </submittedName>
</protein>
<organism evidence="2 3">
    <name type="scientific">Stackebrandtia endophytica</name>
    <dbReference type="NCBI Taxonomy" id="1496996"/>
    <lineage>
        <taxon>Bacteria</taxon>
        <taxon>Bacillati</taxon>
        <taxon>Actinomycetota</taxon>
        <taxon>Actinomycetes</taxon>
        <taxon>Glycomycetales</taxon>
        <taxon>Glycomycetaceae</taxon>
        <taxon>Stackebrandtia</taxon>
    </lineage>
</organism>
<feature type="region of interest" description="Disordered" evidence="1">
    <location>
        <begin position="1"/>
        <end position="22"/>
    </location>
</feature>
<evidence type="ECO:0000256" key="1">
    <source>
        <dbReference type="SAM" id="MobiDB-lite"/>
    </source>
</evidence>
<gene>
    <name evidence="2" type="ORF">FB566_4607</name>
</gene>
<accession>A0A543B2E5</accession>
<feature type="compositionally biased region" description="Basic and acidic residues" evidence="1">
    <location>
        <begin position="12"/>
        <end position="22"/>
    </location>
</feature>
<sequence>MSALPSAQYNIHEAEPHSSEIVKHGEEIPLRRAGRPFTKVVPLPACANRRGYGTLRGRITMAHDGDAPAAAEVIARDFGLSE</sequence>
<comment type="caution">
    <text evidence="2">The sequence shown here is derived from an EMBL/GenBank/DDBJ whole genome shotgun (WGS) entry which is preliminary data.</text>
</comment>
<dbReference type="Proteomes" id="UP000317043">
    <property type="component" value="Unassembled WGS sequence"/>
</dbReference>
<dbReference type="InParanoid" id="A0A543B2E5"/>
<proteinExistence type="predicted"/>
<dbReference type="GO" id="GO:0003677">
    <property type="term" value="F:DNA binding"/>
    <property type="evidence" value="ECO:0007669"/>
    <property type="project" value="UniProtKB-KW"/>
</dbReference>
<evidence type="ECO:0000313" key="3">
    <source>
        <dbReference type="Proteomes" id="UP000317043"/>
    </source>
</evidence>
<name>A0A543B2E5_9ACTN</name>
<dbReference type="EMBL" id="VFOW01000001">
    <property type="protein sequence ID" value="TQL79008.1"/>
    <property type="molecule type" value="Genomic_DNA"/>
</dbReference>
<keyword evidence="3" id="KW-1185">Reference proteome</keyword>
<keyword evidence="2" id="KW-0238">DNA-binding</keyword>